<dbReference type="InterPro" id="IPR011704">
    <property type="entry name" value="ATPase_dyneun-rel_AAA"/>
</dbReference>
<evidence type="ECO:0000313" key="2">
    <source>
        <dbReference type="EMBL" id="QGG95328.1"/>
    </source>
</evidence>
<dbReference type="SUPFAM" id="SSF52540">
    <property type="entry name" value="P-loop containing nucleoside triphosphate hydrolases"/>
    <property type="match status" value="1"/>
</dbReference>
<dbReference type="Pfam" id="PF07728">
    <property type="entry name" value="AAA_5"/>
    <property type="match status" value="1"/>
</dbReference>
<dbReference type="PANTHER" id="PTHR37291">
    <property type="entry name" value="5-METHYLCYTOSINE-SPECIFIC RESTRICTION ENZYME B"/>
    <property type="match status" value="1"/>
</dbReference>
<protein>
    <submittedName>
        <fullName evidence="2">AAA domain-containing protein</fullName>
    </submittedName>
</protein>
<sequence length="311" mass="34418">MNGFTRDALQRSIDAKGILFPPHVLDQVVAAIDAGKHLILTGPPGTGKTTLAYVAAEVAQKAMLCTGYLPTTATSEWTTFETIGGLQPTAEGLIYRPGLFVEAIMTGRWLVIDELNRSNFDRAFGQLFTVLSGSPVVLPFKRSGQPQPISIVPSGIDPPDDTDVIRMPASWRIIATMNVFDKNLLFEMSYALMRRFAFIEVGTPDEDAYVKLLQGPGEIVTRLLPLRRFSDLGPAVFLDAARYAARRAEDGTSESRLLYEVFYAYFLPQFEGMDDDKATALYRTVEPLFDEPERLEAQRTIGEVLGIELSI</sequence>
<dbReference type="PANTHER" id="PTHR37291:SF1">
    <property type="entry name" value="TYPE IV METHYL-DIRECTED RESTRICTION ENZYME ECOKMCRB SUBUNIT"/>
    <property type="match status" value="1"/>
</dbReference>
<dbReference type="Gene3D" id="3.40.50.300">
    <property type="entry name" value="P-loop containing nucleotide triphosphate hydrolases"/>
    <property type="match status" value="1"/>
</dbReference>
<dbReference type="InterPro" id="IPR003593">
    <property type="entry name" value="AAA+_ATPase"/>
</dbReference>
<dbReference type="Proteomes" id="UP000334019">
    <property type="component" value="Chromosome"/>
</dbReference>
<accession>A0A5Q2REI1</accession>
<proteinExistence type="predicted"/>
<dbReference type="EMBL" id="CP045851">
    <property type="protein sequence ID" value="QGG95328.1"/>
    <property type="molecule type" value="Genomic_DNA"/>
</dbReference>
<reference evidence="2 3" key="1">
    <citation type="submission" date="2019-11" db="EMBL/GenBank/DDBJ databases">
        <authorList>
            <person name="He Y."/>
        </authorList>
    </citation>
    <scope>NUCLEOTIDE SEQUENCE [LARGE SCALE GENOMIC DNA]</scope>
    <source>
        <strain evidence="2 3">SCSIO 58843</strain>
    </source>
</reference>
<dbReference type="KEGG" id="atq:GH723_09585"/>
<dbReference type="RefSeq" id="WP_153759436.1">
    <property type="nucleotide sequence ID" value="NZ_CP045851.1"/>
</dbReference>
<dbReference type="InterPro" id="IPR027417">
    <property type="entry name" value="P-loop_NTPase"/>
</dbReference>
<gene>
    <name evidence="2" type="ORF">GH723_09585</name>
</gene>
<organism evidence="2 3">
    <name type="scientific">Actinomarinicola tropica</name>
    <dbReference type="NCBI Taxonomy" id="2789776"/>
    <lineage>
        <taxon>Bacteria</taxon>
        <taxon>Bacillati</taxon>
        <taxon>Actinomycetota</taxon>
        <taxon>Acidimicrobiia</taxon>
        <taxon>Acidimicrobiales</taxon>
        <taxon>Iamiaceae</taxon>
        <taxon>Actinomarinicola</taxon>
    </lineage>
</organism>
<dbReference type="GO" id="GO:0005524">
    <property type="term" value="F:ATP binding"/>
    <property type="evidence" value="ECO:0007669"/>
    <property type="project" value="InterPro"/>
</dbReference>
<evidence type="ECO:0000313" key="3">
    <source>
        <dbReference type="Proteomes" id="UP000334019"/>
    </source>
</evidence>
<dbReference type="GO" id="GO:0016887">
    <property type="term" value="F:ATP hydrolysis activity"/>
    <property type="evidence" value="ECO:0007669"/>
    <property type="project" value="InterPro"/>
</dbReference>
<keyword evidence="3" id="KW-1185">Reference proteome</keyword>
<feature type="domain" description="AAA+ ATPase" evidence="1">
    <location>
        <begin position="34"/>
        <end position="203"/>
    </location>
</feature>
<dbReference type="SMART" id="SM00382">
    <property type="entry name" value="AAA"/>
    <property type="match status" value="1"/>
</dbReference>
<dbReference type="InterPro" id="IPR052934">
    <property type="entry name" value="Methyl-DNA_Rec/Restrict_Enz"/>
</dbReference>
<dbReference type="AlphaFoldDB" id="A0A5Q2REI1"/>
<evidence type="ECO:0000259" key="1">
    <source>
        <dbReference type="SMART" id="SM00382"/>
    </source>
</evidence>
<name>A0A5Q2REI1_9ACTN</name>